<comment type="caution">
    <text evidence="1">The sequence shown here is derived from an EMBL/GenBank/DDBJ whole genome shotgun (WGS) entry which is preliminary data.</text>
</comment>
<name>A0ABN0ZUM9_9BACI</name>
<organism evidence="1 2">
    <name type="scientific">Alkalibacillus silvisoli</name>
    <dbReference type="NCBI Taxonomy" id="392823"/>
    <lineage>
        <taxon>Bacteria</taxon>
        <taxon>Bacillati</taxon>
        <taxon>Bacillota</taxon>
        <taxon>Bacilli</taxon>
        <taxon>Bacillales</taxon>
        <taxon>Bacillaceae</taxon>
        <taxon>Alkalibacillus</taxon>
    </lineage>
</organism>
<protein>
    <submittedName>
        <fullName evidence="1">Uncharacterized protein</fullName>
    </submittedName>
</protein>
<evidence type="ECO:0000313" key="2">
    <source>
        <dbReference type="Proteomes" id="UP001500740"/>
    </source>
</evidence>
<gene>
    <name evidence="1" type="ORF">GCM10008935_13490</name>
</gene>
<evidence type="ECO:0000313" key="1">
    <source>
        <dbReference type="EMBL" id="GAA0459496.1"/>
    </source>
</evidence>
<reference evidence="1 2" key="1">
    <citation type="journal article" date="2019" name="Int. J. Syst. Evol. Microbiol.">
        <title>The Global Catalogue of Microorganisms (GCM) 10K type strain sequencing project: providing services to taxonomists for standard genome sequencing and annotation.</title>
        <authorList>
            <consortium name="The Broad Institute Genomics Platform"/>
            <consortium name="The Broad Institute Genome Sequencing Center for Infectious Disease"/>
            <person name="Wu L."/>
            <person name="Ma J."/>
        </authorList>
    </citation>
    <scope>NUCLEOTIDE SEQUENCE [LARGE SCALE GENOMIC DNA]</scope>
    <source>
        <strain evidence="1 2">JCM 14193</strain>
    </source>
</reference>
<dbReference type="Proteomes" id="UP001500740">
    <property type="component" value="Unassembled WGS sequence"/>
</dbReference>
<dbReference type="EMBL" id="BAAACZ010000009">
    <property type="protein sequence ID" value="GAA0459496.1"/>
    <property type="molecule type" value="Genomic_DNA"/>
</dbReference>
<dbReference type="RefSeq" id="WP_343782620.1">
    <property type="nucleotide sequence ID" value="NZ_BAAACZ010000009.1"/>
</dbReference>
<proteinExistence type="predicted"/>
<keyword evidence="2" id="KW-1185">Reference proteome</keyword>
<accession>A0ABN0ZUM9</accession>
<sequence>MDKQVEQQILSSLMQIQGTLDEHSNILNEHSKILNEHSEILKEHSKLLKEHSNILESHDAKLQSHSDMLKEHGRMLSSLRTGQEELKAEIDGMKLENAKEFGEIKSRISIVEAQNDALKDETWQNKIEIYRFKKLFGF</sequence>